<protein>
    <recommendedName>
        <fullName evidence="6">Major royal jelly protein</fullName>
    </recommendedName>
</protein>
<dbReference type="Pfam" id="PF03022">
    <property type="entry name" value="MRJP"/>
    <property type="match status" value="1"/>
</dbReference>
<name>A0AA37MFR9_9HYPH</name>
<evidence type="ECO:0000313" key="5">
    <source>
        <dbReference type="Proteomes" id="UP001055108"/>
    </source>
</evidence>
<evidence type="ECO:0000313" key="4">
    <source>
        <dbReference type="EMBL" id="GJD81164.1"/>
    </source>
</evidence>
<dbReference type="EMBL" id="BPQM01000129">
    <property type="protein sequence ID" value="GJD81164.1"/>
    <property type="molecule type" value="Genomic_DNA"/>
</dbReference>
<dbReference type="AlphaFoldDB" id="A0AA37MFR9"/>
<dbReference type="InterPro" id="IPR017996">
    <property type="entry name" value="MRJP/yellow-related"/>
</dbReference>
<evidence type="ECO:0000256" key="2">
    <source>
        <dbReference type="ARBA" id="ARBA00022525"/>
    </source>
</evidence>
<dbReference type="RefSeq" id="WP_238306457.1">
    <property type="nucleotide sequence ID" value="NZ_BPQM01000129.1"/>
</dbReference>
<sequence>MALPTNRAGALPAASTGLTAVLLACTILAGSAAAQGTQDAQDAQPARSAAAAAPAANVQLTPVARFEHQVTGVTVAKDGRIFVNFPRWSEDAPVSVAELKDGKPVPYPDADWNAWRNAKKDIVDPKTHFVCVQSVVADAQDRLWVVDAAAPAMGAVVKDGPKLVGIDLKTNQVIKTIPFDTSTVLQASYINDVRIAPDGKTAYLTDSGAEGALIVVDIDSGSAKRVLSGHASTMPDKSVTVSYDGQPLRRPDGRGVEFSADGIALSKDGKTLYWQAIKGKTLYSLPTEALTGWATASVVPEMLTDRTLGAKIATVGENGVADGLLIARKDGRMYVTSPQDNAVKVRDLSGTNAGLTVLVQDERLRWPDTFSEGPDGTIYVTTSHIQDSADYKPGAPISLPTELWALKPAGVEATGSTVAPPR</sequence>
<dbReference type="PROSITE" id="PS51257">
    <property type="entry name" value="PROKAR_LIPOPROTEIN"/>
    <property type="match status" value="1"/>
</dbReference>
<proteinExistence type="predicted"/>
<evidence type="ECO:0000256" key="3">
    <source>
        <dbReference type="SAM" id="SignalP"/>
    </source>
</evidence>
<feature type="chain" id="PRO_5041361137" description="Major royal jelly protein" evidence="3">
    <location>
        <begin position="35"/>
        <end position="422"/>
    </location>
</feature>
<evidence type="ECO:0008006" key="6">
    <source>
        <dbReference type="Google" id="ProtNLM"/>
    </source>
</evidence>
<dbReference type="GO" id="GO:0005576">
    <property type="term" value="C:extracellular region"/>
    <property type="evidence" value="ECO:0007669"/>
    <property type="project" value="UniProtKB-SubCell"/>
</dbReference>
<keyword evidence="3" id="KW-0732">Signal</keyword>
<dbReference type="Gene3D" id="2.120.10.30">
    <property type="entry name" value="TolB, C-terminal domain"/>
    <property type="match status" value="1"/>
</dbReference>
<keyword evidence="5" id="KW-1185">Reference proteome</keyword>
<keyword evidence="2" id="KW-0964">Secreted</keyword>
<accession>A0AA37MFR9</accession>
<dbReference type="SUPFAM" id="SSF101898">
    <property type="entry name" value="NHL repeat"/>
    <property type="match status" value="1"/>
</dbReference>
<dbReference type="PANTHER" id="PTHR10009:SF18">
    <property type="entry name" value="PROTEIN YELLOW-LIKE PROTEIN"/>
    <property type="match status" value="1"/>
</dbReference>
<reference evidence="4" key="2">
    <citation type="submission" date="2021-08" db="EMBL/GenBank/DDBJ databases">
        <authorList>
            <person name="Tani A."/>
            <person name="Ola A."/>
            <person name="Ogura Y."/>
            <person name="Katsura K."/>
            <person name="Hayashi T."/>
        </authorList>
    </citation>
    <scope>NUCLEOTIDE SEQUENCE</scope>
    <source>
        <strain evidence="4">NBRC 103626</strain>
    </source>
</reference>
<dbReference type="PANTHER" id="PTHR10009">
    <property type="entry name" value="PROTEIN YELLOW-RELATED"/>
    <property type="match status" value="1"/>
</dbReference>
<evidence type="ECO:0000256" key="1">
    <source>
        <dbReference type="ARBA" id="ARBA00004613"/>
    </source>
</evidence>
<dbReference type="InterPro" id="IPR011042">
    <property type="entry name" value="6-blade_b-propeller_TolB-like"/>
</dbReference>
<feature type="signal peptide" evidence="3">
    <location>
        <begin position="1"/>
        <end position="34"/>
    </location>
</feature>
<organism evidence="4 5">
    <name type="scientific">Methylobacterium gregans</name>
    <dbReference type="NCBI Taxonomy" id="374424"/>
    <lineage>
        <taxon>Bacteria</taxon>
        <taxon>Pseudomonadati</taxon>
        <taxon>Pseudomonadota</taxon>
        <taxon>Alphaproteobacteria</taxon>
        <taxon>Hyphomicrobiales</taxon>
        <taxon>Methylobacteriaceae</taxon>
        <taxon>Methylobacterium</taxon>
    </lineage>
</organism>
<dbReference type="Proteomes" id="UP001055108">
    <property type="component" value="Unassembled WGS sequence"/>
</dbReference>
<comment type="subcellular location">
    <subcellularLocation>
        <location evidence="1">Secreted</location>
    </subcellularLocation>
</comment>
<reference evidence="4" key="1">
    <citation type="journal article" date="2016" name="Front. Microbiol.">
        <title>Genome Sequence of the Piezophilic, Mesophilic Sulfate-Reducing Bacterium Desulfovibrio indicus J2T.</title>
        <authorList>
            <person name="Cao J."/>
            <person name="Maignien L."/>
            <person name="Shao Z."/>
            <person name="Alain K."/>
            <person name="Jebbar M."/>
        </authorList>
    </citation>
    <scope>NUCLEOTIDE SEQUENCE</scope>
    <source>
        <strain evidence="4">NBRC 103626</strain>
    </source>
</reference>
<gene>
    <name evidence="4" type="ORF">NBEOAGPD_4409</name>
</gene>
<comment type="caution">
    <text evidence="4">The sequence shown here is derived from an EMBL/GenBank/DDBJ whole genome shotgun (WGS) entry which is preliminary data.</text>
</comment>